<dbReference type="AlphaFoldDB" id="A0A4R9K487"/>
<sequence>MKNIYLISGLGADERVFRNIDFKGENPKYIRWIDPYVD</sequence>
<proteinExistence type="predicted"/>
<protein>
    <submittedName>
        <fullName evidence="1">Alpha/beta hydrolase</fullName>
    </submittedName>
</protein>
<name>A0A4R9K487_9LEPT</name>
<comment type="caution">
    <text evidence="1">The sequence shown here is derived from an EMBL/GenBank/DDBJ whole genome shotgun (WGS) entry which is preliminary data.</text>
</comment>
<keyword evidence="1" id="KW-0378">Hydrolase</keyword>
<reference evidence="1" key="1">
    <citation type="journal article" date="2019" name="PLoS Negl. Trop. Dis.">
        <title>Revisiting the worldwide diversity of Leptospira species in the environment.</title>
        <authorList>
            <person name="Vincent A.T."/>
            <person name="Schiettekatte O."/>
            <person name="Bourhy P."/>
            <person name="Veyrier F.J."/>
            <person name="Picardeau M."/>
        </authorList>
    </citation>
    <scope>NUCLEOTIDE SEQUENCE [LARGE SCALE GENOMIC DNA]</scope>
    <source>
        <strain evidence="1">201702455</strain>
    </source>
</reference>
<accession>A0A4R9K487</accession>
<organism evidence="1 2">
    <name type="scientific">Leptospira sarikeiensis</name>
    <dbReference type="NCBI Taxonomy" id="2484943"/>
    <lineage>
        <taxon>Bacteria</taxon>
        <taxon>Pseudomonadati</taxon>
        <taxon>Spirochaetota</taxon>
        <taxon>Spirochaetia</taxon>
        <taxon>Leptospirales</taxon>
        <taxon>Leptospiraceae</taxon>
        <taxon>Leptospira</taxon>
    </lineage>
</organism>
<evidence type="ECO:0000313" key="1">
    <source>
        <dbReference type="EMBL" id="TGL60040.1"/>
    </source>
</evidence>
<gene>
    <name evidence="1" type="ORF">EHQ64_14975</name>
</gene>
<dbReference type="GO" id="GO:0016787">
    <property type="term" value="F:hydrolase activity"/>
    <property type="evidence" value="ECO:0007669"/>
    <property type="project" value="UniProtKB-KW"/>
</dbReference>
<keyword evidence="2" id="KW-1185">Reference proteome</keyword>
<dbReference type="Proteomes" id="UP000297762">
    <property type="component" value="Unassembled WGS sequence"/>
</dbReference>
<evidence type="ECO:0000313" key="2">
    <source>
        <dbReference type="Proteomes" id="UP000297762"/>
    </source>
</evidence>
<dbReference type="EMBL" id="RQGF01000029">
    <property type="protein sequence ID" value="TGL60040.1"/>
    <property type="molecule type" value="Genomic_DNA"/>
</dbReference>
<feature type="non-terminal residue" evidence="1">
    <location>
        <position position="38"/>
    </location>
</feature>